<evidence type="ECO:0000256" key="2">
    <source>
        <dbReference type="SAM" id="SignalP"/>
    </source>
</evidence>
<evidence type="ECO:0000256" key="1">
    <source>
        <dbReference type="SAM" id="MobiDB-lite"/>
    </source>
</evidence>
<proteinExistence type="predicted"/>
<comment type="caution">
    <text evidence="3">The sequence shown here is derived from an EMBL/GenBank/DDBJ whole genome shotgun (WGS) entry which is preliminary data.</text>
</comment>
<name>A0AAD7NCL3_9AGAR</name>
<evidence type="ECO:0000313" key="3">
    <source>
        <dbReference type="EMBL" id="KAJ7755119.1"/>
    </source>
</evidence>
<feature type="compositionally biased region" description="Basic and acidic residues" evidence="1">
    <location>
        <begin position="456"/>
        <end position="471"/>
    </location>
</feature>
<keyword evidence="4" id="KW-1185">Reference proteome</keyword>
<feature type="signal peptide" evidence="2">
    <location>
        <begin position="1"/>
        <end position="15"/>
    </location>
</feature>
<accession>A0AAD7NCL3</accession>
<dbReference type="EMBL" id="JARKIB010000050">
    <property type="protein sequence ID" value="KAJ7755119.1"/>
    <property type="molecule type" value="Genomic_DNA"/>
</dbReference>
<keyword evidence="2" id="KW-0732">Signal</keyword>
<dbReference type="AlphaFoldDB" id="A0AAD7NCL3"/>
<feature type="compositionally biased region" description="Basic and acidic residues" evidence="1">
    <location>
        <begin position="407"/>
        <end position="417"/>
    </location>
</feature>
<reference evidence="3" key="1">
    <citation type="submission" date="2023-03" db="EMBL/GenBank/DDBJ databases">
        <title>Massive genome expansion in bonnet fungi (Mycena s.s.) driven by repeated elements and novel gene families across ecological guilds.</title>
        <authorList>
            <consortium name="Lawrence Berkeley National Laboratory"/>
            <person name="Harder C.B."/>
            <person name="Miyauchi S."/>
            <person name="Viragh M."/>
            <person name="Kuo A."/>
            <person name="Thoen E."/>
            <person name="Andreopoulos B."/>
            <person name="Lu D."/>
            <person name="Skrede I."/>
            <person name="Drula E."/>
            <person name="Henrissat B."/>
            <person name="Morin E."/>
            <person name="Kohler A."/>
            <person name="Barry K."/>
            <person name="LaButti K."/>
            <person name="Morin E."/>
            <person name="Salamov A."/>
            <person name="Lipzen A."/>
            <person name="Mereny Z."/>
            <person name="Hegedus B."/>
            <person name="Baldrian P."/>
            <person name="Stursova M."/>
            <person name="Weitz H."/>
            <person name="Taylor A."/>
            <person name="Grigoriev I.V."/>
            <person name="Nagy L.G."/>
            <person name="Martin F."/>
            <person name="Kauserud H."/>
        </authorList>
    </citation>
    <scope>NUCLEOTIDE SEQUENCE</scope>
    <source>
        <strain evidence="3">CBHHK182m</strain>
    </source>
</reference>
<feature type="chain" id="PRO_5041923325" evidence="2">
    <location>
        <begin position="16"/>
        <end position="479"/>
    </location>
</feature>
<sequence length="479" mass="52118">MDGNILLFRVGRVLGGPLLFLAASRCDSSASLSAGGPGFAVNDEDPESVHVFALKPLSMLNPMRNFVPVIKGLFRLPTRRRRYSSTTHCLQVASSVSAVWTLFVKIRALLPAYASDSDLQSFNADERKSVTACLGAWMASTLSPLRLPSASAGRIFMGSTYEGRVFPVSSTLSSLGAQRAEGGHTRWPNIFVPALRVRREPLAFMRRRYYCTRRWRMPQGNSVRGNPIGASCTAQLLLGAPPPHVQNDLLAQKAVAGRDGLTLLDAEDLPRTKCETREPFTEHSASPTALLLPAVEEPELDTNASVQRDISRRRRQVSASARALDDVRILAALAVLELPCRPLQTRLILGGVEIGRLTYMRARGSRKGRYASRGGGGRCASLSVDGGEGGKRKEGRKACSLQTGRAKPKETPSKDPRPSPTRRGTEHMNPVASVTTKPDSPEARGEAGGARKLGGRRSEIRRDETRWESRPSRGCRSAT</sequence>
<feature type="region of interest" description="Disordered" evidence="1">
    <location>
        <begin position="366"/>
        <end position="479"/>
    </location>
</feature>
<organism evidence="3 4">
    <name type="scientific">Mycena metata</name>
    <dbReference type="NCBI Taxonomy" id="1033252"/>
    <lineage>
        <taxon>Eukaryota</taxon>
        <taxon>Fungi</taxon>
        <taxon>Dikarya</taxon>
        <taxon>Basidiomycota</taxon>
        <taxon>Agaricomycotina</taxon>
        <taxon>Agaricomycetes</taxon>
        <taxon>Agaricomycetidae</taxon>
        <taxon>Agaricales</taxon>
        <taxon>Marasmiineae</taxon>
        <taxon>Mycenaceae</taxon>
        <taxon>Mycena</taxon>
    </lineage>
</organism>
<gene>
    <name evidence="3" type="ORF">B0H16DRAFT_1458674</name>
</gene>
<evidence type="ECO:0000313" key="4">
    <source>
        <dbReference type="Proteomes" id="UP001215598"/>
    </source>
</evidence>
<protein>
    <submittedName>
        <fullName evidence="3">Uncharacterized protein</fullName>
    </submittedName>
</protein>
<dbReference type="Proteomes" id="UP001215598">
    <property type="component" value="Unassembled WGS sequence"/>
</dbReference>